<protein>
    <submittedName>
        <fullName evidence="3">FAD-dependent pyridine nucleotide-disulphide oxidoreductase</fullName>
    </submittedName>
</protein>
<dbReference type="HOGENOM" id="CLU_006909_2_2_11"/>
<keyword evidence="4" id="KW-1185">Reference proteome</keyword>
<evidence type="ECO:0000313" key="3">
    <source>
        <dbReference type="EMBL" id="ADB75233.1"/>
    </source>
</evidence>
<name>D2S5F3_GEOOG</name>
<dbReference type="Pfam" id="PF13738">
    <property type="entry name" value="Pyr_redox_3"/>
    <property type="match status" value="1"/>
</dbReference>
<dbReference type="PANTHER" id="PTHR43539">
    <property type="entry name" value="FLAVIN-BINDING MONOOXYGENASE-LIKE PROTEIN (AFU_ORTHOLOGUE AFUA_4G09220)"/>
    <property type="match status" value="1"/>
</dbReference>
<dbReference type="SUPFAM" id="SSF51905">
    <property type="entry name" value="FAD/NAD(P)-binding domain"/>
    <property type="match status" value="2"/>
</dbReference>
<evidence type="ECO:0000313" key="4">
    <source>
        <dbReference type="Proteomes" id="UP000001382"/>
    </source>
</evidence>
<dbReference type="GO" id="GO:0004497">
    <property type="term" value="F:monooxygenase activity"/>
    <property type="evidence" value="ECO:0007669"/>
    <property type="project" value="TreeGrafter"/>
</dbReference>
<reference evidence="4" key="2">
    <citation type="submission" date="2010-01" db="EMBL/GenBank/DDBJ databases">
        <title>The complete genome of Geodermatophilus obscurus DSM 43160.</title>
        <authorList>
            <consortium name="US DOE Joint Genome Institute (JGI-PGF)"/>
            <person name="Lucas S."/>
            <person name="Copeland A."/>
            <person name="Lapidus A."/>
            <person name="Glavina del Rio T."/>
            <person name="Dalin E."/>
            <person name="Tice H."/>
            <person name="Bruce D."/>
            <person name="Goodwin L."/>
            <person name="Pitluck S."/>
            <person name="Kyrpides N."/>
            <person name="Mavromatis K."/>
            <person name="Ivanova N."/>
            <person name="Munk A.C."/>
            <person name="Brettin T."/>
            <person name="Detter J.C."/>
            <person name="Han C."/>
            <person name="Larimer F."/>
            <person name="Land M."/>
            <person name="Hauser L."/>
            <person name="Markowitz V."/>
            <person name="Cheng J.-F."/>
            <person name="Hugenholtz P."/>
            <person name="Woyke T."/>
            <person name="Wu D."/>
            <person name="Jando M."/>
            <person name="Schneider S."/>
            <person name="Klenk H.-P."/>
            <person name="Eisen J.A."/>
        </authorList>
    </citation>
    <scope>NUCLEOTIDE SEQUENCE [LARGE SCALE GENOMIC DNA]</scope>
    <source>
        <strain evidence="4">ATCC 25078 / DSM 43160 / JCM 3152 / KCC A-0152 / KCTC 9177 / NBRC 13315 / NRRL B-3577 / G-20</strain>
    </source>
</reference>
<dbReference type="AlphaFoldDB" id="D2S5F3"/>
<dbReference type="GO" id="GO:0005829">
    <property type="term" value="C:cytosol"/>
    <property type="evidence" value="ECO:0007669"/>
    <property type="project" value="TreeGrafter"/>
</dbReference>
<evidence type="ECO:0000256" key="1">
    <source>
        <dbReference type="ARBA" id="ARBA00023002"/>
    </source>
</evidence>
<accession>D2S5F3</accession>
<keyword evidence="1" id="KW-0560">Oxidoreductase</keyword>
<dbReference type="GO" id="GO:0050660">
    <property type="term" value="F:flavin adenine dinucleotide binding"/>
    <property type="evidence" value="ECO:0007669"/>
    <property type="project" value="TreeGrafter"/>
</dbReference>
<dbReference type="PANTHER" id="PTHR43539:SF78">
    <property type="entry name" value="FLAVIN-CONTAINING MONOOXYGENASE"/>
    <property type="match status" value="1"/>
</dbReference>
<dbReference type="STRING" id="526225.Gobs_2578"/>
<feature type="compositionally biased region" description="Pro residues" evidence="2">
    <location>
        <begin position="418"/>
        <end position="427"/>
    </location>
</feature>
<dbReference type="Proteomes" id="UP000001382">
    <property type="component" value="Chromosome"/>
</dbReference>
<sequence>MVEKREHVLVVGAGPAGLGTAAELQRRGIPVTVLERADVLAAPWRSRHDRLRLNTSRPFSQLPGLRFTRSAGMFPSRDHMVRYLEAYAAHHGLDVRLGTPVLRIDPVGSDDDGCQPHHRWVVRTPRGELVSSDVVVATGLLQVPFIPDWPGRSRFSGDLVHAAAYRNPTGFQGRDVLVVGAGCSGMEIAAELADGGTRRVRLAVRTPPNILLRSIGGLPGDPAAMLLLRVPPRLADAQMALLRRLVVGDLTGHGLPAPVEGPFQRLARTGEAPAVVDRDVLTAIRTGCLEVVAGVTALDERGARLADGNRADVDTVIAATGYRTGLAPLVGHLGVLDDRGRPLGATAGQTPAGLWFIGFRAGPGKIGAVGGQARRIAMTIDRRTGPGRRWPSHRDRPPAREGAAGRQLPGPAAQSELPPEPDPVGSR</sequence>
<dbReference type="eggNOG" id="COG2072">
    <property type="taxonomic scope" value="Bacteria"/>
</dbReference>
<reference evidence="3 4" key="1">
    <citation type="journal article" date="2010" name="Stand. Genomic Sci.">
        <title>Complete genome sequence of Geodermatophilus obscurus type strain (G-20).</title>
        <authorList>
            <person name="Ivanova N."/>
            <person name="Sikorski J."/>
            <person name="Jando M."/>
            <person name="Munk C."/>
            <person name="Lapidus A."/>
            <person name="Glavina Del Rio T."/>
            <person name="Copeland A."/>
            <person name="Tice H."/>
            <person name="Cheng J.-F."/>
            <person name="Lucas S."/>
            <person name="Chen F."/>
            <person name="Nolan M."/>
            <person name="Bruce D."/>
            <person name="Goodwin L."/>
            <person name="Pitluck S."/>
            <person name="Mavromatis K."/>
            <person name="Mikhailova N."/>
            <person name="Pati A."/>
            <person name="Chen A."/>
            <person name="Palaniappan K."/>
            <person name="Land M."/>
            <person name="Hauser L."/>
            <person name="Chang Y.-J."/>
            <person name="Jeffries C.D."/>
            <person name="Meincke L."/>
            <person name="Brettin T."/>
            <person name="Detter J.C."/>
            <person name="Detter J.C."/>
            <person name="Rohde M."/>
            <person name="Goeker M."/>
            <person name="Bristow J."/>
            <person name="Eisen J.A."/>
            <person name="Markowitz V."/>
            <person name="Hugenholtz P."/>
            <person name="Kyrpides N.C."/>
            <person name="Klenk H.-P."/>
        </authorList>
    </citation>
    <scope>NUCLEOTIDE SEQUENCE [LARGE SCALE GENOMIC DNA]</scope>
    <source>
        <strain evidence="4">ATCC 25078 / DSM 43160 / JCM 3152 / KCC A-0152 / KCTC 9177 / NBRC 13315 / NRRL B-3577 / G-20</strain>
    </source>
</reference>
<dbReference type="Gene3D" id="3.50.50.60">
    <property type="entry name" value="FAD/NAD(P)-binding domain"/>
    <property type="match status" value="1"/>
</dbReference>
<dbReference type="RefSeq" id="WP_012948668.1">
    <property type="nucleotide sequence ID" value="NC_013757.1"/>
</dbReference>
<dbReference type="PRINTS" id="PR00368">
    <property type="entry name" value="FADPNR"/>
</dbReference>
<dbReference type="InterPro" id="IPR036188">
    <property type="entry name" value="FAD/NAD-bd_sf"/>
</dbReference>
<dbReference type="PRINTS" id="PR00469">
    <property type="entry name" value="PNDRDTASEII"/>
</dbReference>
<gene>
    <name evidence="3" type="ordered locus">Gobs_2578</name>
</gene>
<dbReference type="InterPro" id="IPR050982">
    <property type="entry name" value="Auxin_biosynth/cation_transpt"/>
</dbReference>
<organism evidence="3 4">
    <name type="scientific">Geodermatophilus obscurus (strain ATCC 25078 / DSM 43160 / JCM 3152 / CCUG 61914 / KCC A-0152 / KCTC 9177 / NBRC 13315 / NRRL B-3577 / G-20)</name>
    <dbReference type="NCBI Taxonomy" id="526225"/>
    <lineage>
        <taxon>Bacteria</taxon>
        <taxon>Bacillati</taxon>
        <taxon>Actinomycetota</taxon>
        <taxon>Actinomycetes</taxon>
        <taxon>Geodermatophilales</taxon>
        <taxon>Geodermatophilaceae</taxon>
        <taxon>Geodermatophilus</taxon>
    </lineage>
</organism>
<evidence type="ECO:0000256" key="2">
    <source>
        <dbReference type="SAM" id="MobiDB-lite"/>
    </source>
</evidence>
<dbReference type="EMBL" id="CP001867">
    <property type="protein sequence ID" value="ADB75233.1"/>
    <property type="molecule type" value="Genomic_DNA"/>
</dbReference>
<proteinExistence type="predicted"/>
<feature type="region of interest" description="Disordered" evidence="2">
    <location>
        <begin position="381"/>
        <end position="427"/>
    </location>
</feature>
<dbReference type="KEGG" id="gob:Gobs_2578"/>